<dbReference type="AlphaFoldDB" id="A0A1G7HK23"/>
<evidence type="ECO:0000313" key="1">
    <source>
        <dbReference type="EMBL" id="SDF00800.1"/>
    </source>
</evidence>
<accession>A0A1G7HK23</accession>
<reference evidence="2" key="1">
    <citation type="submission" date="2016-10" db="EMBL/GenBank/DDBJ databases">
        <authorList>
            <person name="Varghese N."/>
            <person name="Submissions S."/>
        </authorList>
    </citation>
    <scope>NUCLEOTIDE SEQUENCE [LARGE SCALE GENOMIC DNA]</scope>
    <source>
        <strain evidence="2">DSM 24729</strain>
    </source>
</reference>
<sequence length="813" mass="92906">MFSKKKIAIIPIILSLPSNFDLLALKNFLLPILEEEKSNTYSIRYLDDVLRIETDISEKKGVFTSDSIHLERKGNKLIVNAKHKTYDSDQDEMKEEPMALEAYKNPIKEAIYSYVNYNFNEGFHLTDALIQSPFLCKLSVLQKNSILQFLQSKESVLACLEIQNCKSEDFEIPKKCDTYLLVTSKRTCVFISNQKDIFEDISNQKLTHIAKIGRDTIVAEKFECQTELFNDSLFEDLQEILKQVDANRIEKFNDLLFLKNPKKTEAISLIEKGYLKAAAETRALKPRLKQVLVNSFLPMEKKGDFDVTKLKSFLEYIKNEPSTGLLLLQLFEDWKITDEIQYSFLEFLWTLKIENSIHITLWVEDVIASVISEKKKFEKTVSLRKQHIDFLISTQQYERSIPYYEFVIENGLNPDILSLLSDNKIDIVNGEDVEAEHILFIEGIITAKEKIGISSYQEKLMLLKLQPFLSKRWEVVNNDENVSYIEQQVIRLFSEPIFNTNIQENTPQTSMPISTSLYDLVVPPSFGKASGFTSQLSSMIASVDLPDHEKLIEFSETINTHNYPQVLQIITTLSEQLSISVPKCYLGRGEYSESIIGIESTPNYMIIGIDTLSESSAQYLNEQELRFVIATELAHVLFKHTRITSQDVWVGARKKGTNLAEIALIALPIVGSIGTLAGKFTDISRFSKVFNSMEQVNNVIDKGQNALSYGEKIAEKIPSKASEKERTLLASSRLMEISADRVGLLAVKNLESAVCAILKSRKDFENIKEVIKQKDLVAYLSEKDDDGSFKNQELTIRIKTLISFYMDHEPYFK</sequence>
<gene>
    <name evidence="1" type="ORF">SAMN04487992_106127</name>
</gene>
<name>A0A1G7HK23_9FLAO</name>
<organism evidence="1 2">
    <name type="scientific">Cellulophaga baltica</name>
    <dbReference type="NCBI Taxonomy" id="76594"/>
    <lineage>
        <taxon>Bacteria</taxon>
        <taxon>Pseudomonadati</taxon>
        <taxon>Bacteroidota</taxon>
        <taxon>Flavobacteriia</taxon>
        <taxon>Flavobacteriales</taxon>
        <taxon>Flavobacteriaceae</taxon>
        <taxon>Cellulophaga</taxon>
    </lineage>
</organism>
<dbReference type="EMBL" id="FNBD01000006">
    <property type="protein sequence ID" value="SDF00800.1"/>
    <property type="molecule type" value="Genomic_DNA"/>
</dbReference>
<dbReference type="Proteomes" id="UP000182114">
    <property type="component" value="Unassembled WGS sequence"/>
</dbReference>
<dbReference type="RefSeq" id="WP_074538477.1">
    <property type="nucleotide sequence ID" value="NZ_FNBD01000006.1"/>
</dbReference>
<protein>
    <submittedName>
        <fullName evidence="1">Peptidase family M48</fullName>
    </submittedName>
</protein>
<evidence type="ECO:0000313" key="2">
    <source>
        <dbReference type="Proteomes" id="UP000182114"/>
    </source>
</evidence>
<keyword evidence="2" id="KW-1185">Reference proteome</keyword>
<proteinExistence type="predicted"/>